<feature type="transmembrane region" description="Helical" evidence="2">
    <location>
        <begin position="263"/>
        <end position="281"/>
    </location>
</feature>
<accession>A0AAD6J203</accession>
<keyword evidence="2" id="KW-1133">Transmembrane helix</keyword>
<comment type="caution">
    <text evidence="3">The sequence shown here is derived from an EMBL/GenBank/DDBJ whole genome shotgun (WGS) entry which is preliminary data.</text>
</comment>
<protein>
    <submittedName>
        <fullName evidence="3">Uncharacterized protein</fullName>
    </submittedName>
</protein>
<evidence type="ECO:0000256" key="2">
    <source>
        <dbReference type="SAM" id="Phobius"/>
    </source>
</evidence>
<organism evidence="3 4">
    <name type="scientific">Drechslerella dactyloides</name>
    <name type="common">Nematode-trapping fungus</name>
    <name type="synonym">Arthrobotrys dactyloides</name>
    <dbReference type="NCBI Taxonomy" id="74499"/>
    <lineage>
        <taxon>Eukaryota</taxon>
        <taxon>Fungi</taxon>
        <taxon>Dikarya</taxon>
        <taxon>Ascomycota</taxon>
        <taxon>Pezizomycotina</taxon>
        <taxon>Orbiliomycetes</taxon>
        <taxon>Orbiliales</taxon>
        <taxon>Orbiliaceae</taxon>
        <taxon>Drechslerella</taxon>
    </lineage>
</organism>
<proteinExistence type="predicted"/>
<keyword evidence="4" id="KW-1185">Reference proteome</keyword>
<evidence type="ECO:0000256" key="1">
    <source>
        <dbReference type="SAM" id="MobiDB-lite"/>
    </source>
</evidence>
<feature type="region of interest" description="Disordered" evidence="1">
    <location>
        <begin position="184"/>
        <end position="205"/>
    </location>
</feature>
<keyword evidence="2" id="KW-0812">Transmembrane</keyword>
<name>A0AAD6J203_DREDA</name>
<feature type="compositionally biased region" description="Polar residues" evidence="1">
    <location>
        <begin position="184"/>
        <end position="204"/>
    </location>
</feature>
<gene>
    <name evidence="3" type="ORF">Dda_1556</name>
</gene>
<dbReference type="EMBL" id="JAQGDS010000002">
    <property type="protein sequence ID" value="KAJ6262998.1"/>
    <property type="molecule type" value="Genomic_DNA"/>
</dbReference>
<dbReference type="Proteomes" id="UP001221413">
    <property type="component" value="Unassembled WGS sequence"/>
</dbReference>
<feature type="region of interest" description="Disordered" evidence="1">
    <location>
        <begin position="147"/>
        <end position="167"/>
    </location>
</feature>
<sequence length="285" mass="30876">MKTPTIVAIRSALSLNDEDYAAIRDTIMRMVQDPDFANASLDLNGSTEEERNEFCRAISDSLSASLKDDTALVQKLTVEHKDFSPWLLYKLVLLRRKRYKHANKGGDANISKDESAMDISTSSVDIGTPAAPAPSPLVISASQFGNENFPLTPEEPRSRSASPSKRTFSKIDQAAAVVGRVVHNKSQSKAAGPNASATVSTSGTVRLPPKKRIRREETEAAIASVTEARAGGKEIQVKKKRRARSKYTDEVEGGLSAKSGISWFPALCVTVIAIALGVWYVRSQG</sequence>
<reference evidence="3" key="1">
    <citation type="submission" date="2023-01" db="EMBL/GenBank/DDBJ databases">
        <title>The chitinases involved in constricting ring structure development in the nematode-trapping fungus Drechslerella dactyloides.</title>
        <authorList>
            <person name="Wang R."/>
            <person name="Zhang L."/>
            <person name="Tang P."/>
            <person name="Li S."/>
            <person name="Liang L."/>
        </authorList>
    </citation>
    <scope>NUCLEOTIDE SEQUENCE</scope>
    <source>
        <strain evidence="3">YMF1.00031</strain>
    </source>
</reference>
<dbReference type="AlphaFoldDB" id="A0AAD6J203"/>
<keyword evidence="2" id="KW-0472">Membrane</keyword>
<evidence type="ECO:0000313" key="3">
    <source>
        <dbReference type="EMBL" id="KAJ6262998.1"/>
    </source>
</evidence>
<evidence type="ECO:0000313" key="4">
    <source>
        <dbReference type="Proteomes" id="UP001221413"/>
    </source>
</evidence>